<keyword evidence="1" id="KW-1133">Transmembrane helix</keyword>
<accession>J0PTE7</accession>
<reference evidence="2 3" key="1">
    <citation type="submission" date="2012-03" db="EMBL/GenBank/DDBJ databases">
        <title>The Genome Sequence of Bartonella alsatica IBS 382.</title>
        <authorList>
            <consortium name="The Broad Institute Genome Sequencing Platform"/>
            <consortium name="The Broad Institute Genome Sequencing Center for Infectious Disease"/>
            <person name="Feldgarden M."/>
            <person name="Kirby J."/>
            <person name="Kosoy M."/>
            <person name="Birtles R."/>
            <person name="Probert W.S."/>
            <person name="Chiaraviglio L."/>
            <person name="Young S.K."/>
            <person name="Zeng Q."/>
            <person name="Gargeya S."/>
            <person name="Fitzgerald M."/>
            <person name="Haas B."/>
            <person name="Abouelleil A."/>
            <person name="Alvarado L."/>
            <person name="Arachchi H.M."/>
            <person name="Berlin A."/>
            <person name="Chapman S.B."/>
            <person name="Gearin G."/>
            <person name="Goldberg J."/>
            <person name="Griggs A."/>
            <person name="Gujja S."/>
            <person name="Hansen M."/>
            <person name="Heiman D."/>
            <person name="Howarth C."/>
            <person name="Larimer J."/>
            <person name="Lui A."/>
            <person name="MacDonald P.J.P."/>
            <person name="McCowen C."/>
            <person name="Montmayeur A."/>
            <person name="Murphy C."/>
            <person name="Neiman D."/>
            <person name="Pearson M."/>
            <person name="Priest M."/>
            <person name="Roberts A."/>
            <person name="Saif S."/>
            <person name="Shea T."/>
            <person name="Sisk P."/>
            <person name="Stolte C."/>
            <person name="Sykes S."/>
            <person name="Wortman J."/>
            <person name="Nusbaum C."/>
            <person name="Birren B."/>
        </authorList>
    </citation>
    <scope>NUCLEOTIDE SEQUENCE [LARGE SCALE GENOMIC DNA]</scope>
    <source>
        <strain evidence="2 3">IBS 382</strain>
    </source>
</reference>
<evidence type="ECO:0000313" key="3">
    <source>
        <dbReference type="Proteomes" id="UP000008761"/>
    </source>
</evidence>
<organism evidence="2 3">
    <name type="scientific">Bartonella alsatica IBS 382</name>
    <dbReference type="NCBI Taxonomy" id="1094551"/>
    <lineage>
        <taxon>Bacteria</taxon>
        <taxon>Pseudomonadati</taxon>
        <taxon>Pseudomonadota</taxon>
        <taxon>Alphaproteobacteria</taxon>
        <taxon>Hyphomicrobiales</taxon>
        <taxon>Bartonellaceae</taxon>
        <taxon>Bartonella</taxon>
    </lineage>
</organism>
<protein>
    <submittedName>
        <fullName evidence="2">Uncharacterized protein</fullName>
    </submittedName>
</protein>
<dbReference type="eggNOG" id="ENOG5032SUQ">
    <property type="taxonomic scope" value="Bacteria"/>
</dbReference>
<dbReference type="Proteomes" id="UP000008761">
    <property type="component" value="Unassembled WGS sequence"/>
</dbReference>
<feature type="transmembrane region" description="Helical" evidence="1">
    <location>
        <begin position="49"/>
        <end position="68"/>
    </location>
</feature>
<dbReference type="HOGENOM" id="CLU_107453_1_0_5"/>
<evidence type="ECO:0000256" key="1">
    <source>
        <dbReference type="SAM" id="Phobius"/>
    </source>
</evidence>
<keyword evidence="1" id="KW-0812">Transmembrane</keyword>
<dbReference type="PATRIC" id="fig|1094551.3.peg.427"/>
<comment type="caution">
    <text evidence="2">The sequence shown here is derived from an EMBL/GenBank/DDBJ whole genome shotgun (WGS) entry which is preliminary data.</text>
</comment>
<sequence>MEILISIFVDIFLIKEHKWLFANMLFLYNFNGIHSNQLTRFLMLRIHPLFPILLCIAFIISTTQAYTITNQKLIALEKAAFAYSKAIQNADANAILNAIPPQIINSLTAKKKFSKSQFQKIMKSQIERLAENYKIESIHIDQKQKREGKLDNGIPYFVIPVEFVTTTNVGKCSIQTEVIALFDNNKWYFIRGNDEAILNITNETFPGLEKIKVNPQKITKYYD</sequence>
<keyword evidence="1" id="KW-0472">Membrane</keyword>
<evidence type="ECO:0000313" key="2">
    <source>
        <dbReference type="EMBL" id="EJF75816.1"/>
    </source>
</evidence>
<gene>
    <name evidence="2" type="ORF">MEC_00371</name>
</gene>
<dbReference type="EMBL" id="AIME01000003">
    <property type="protein sequence ID" value="EJF75816.1"/>
    <property type="molecule type" value="Genomic_DNA"/>
</dbReference>
<proteinExistence type="predicted"/>
<dbReference type="AlphaFoldDB" id="J0PTE7"/>
<name>J0PTE7_9HYPH</name>
<dbReference type="STRING" id="1094551.MEC_00371"/>